<proteinExistence type="predicted"/>
<sequence>MLDQHVPRVSRTAADAAAVAARCVADAEDSRRLAPDVVGALIDAGFARHFVPAGFGGTQGGFAELTASVATVGEACAASAWCASLLAYLPRFAAYLPLDGQREIWAGGPDAVVVGSPSPFGAARAVSGGWRLSGSWPYVSGVDYADWSLVCATVPDATPRIFALPRRDYTVTESWFNVGMQATGSNTVVVDDAFVPGARSFPREELFAGKAVAAEGDCHQVPLHTVNGLSFAAPILGAARGALAAWTGYIAGKLARSRPGAPGPSRTSFDMALAQASGEIDSAALLLDRAGAVADARAALTPALTARNLRDCAIAVRTLVHAVDLLFDLAGTSGQSTGSPVQRFWRDVHSAASHVALQFEPAANAYAATVFDDEETRP</sequence>
<comment type="caution">
    <text evidence="3">The sequence shown here is derived from an EMBL/GenBank/DDBJ whole genome shotgun (WGS) entry which is preliminary data.</text>
</comment>
<dbReference type="InterPro" id="IPR009100">
    <property type="entry name" value="AcylCoA_DH/oxidase_NM_dom_sf"/>
</dbReference>
<dbReference type="EMBL" id="VSFF01000004">
    <property type="protein sequence ID" value="TYC15967.1"/>
    <property type="molecule type" value="Genomic_DNA"/>
</dbReference>
<protein>
    <submittedName>
        <fullName evidence="3">Hydrolase</fullName>
    </submittedName>
</protein>
<dbReference type="InterPro" id="IPR013107">
    <property type="entry name" value="Acyl-CoA_DH_C"/>
</dbReference>
<dbReference type="Proteomes" id="UP000322634">
    <property type="component" value="Unassembled WGS sequence"/>
</dbReference>
<dbReference type="GO" id="GO:0016712">
    <property type="term" value="F:oxidoreductase activity, acting on paired donors, with incorporation or reduction of molecular oxygen, reduced flavin or flavoprotein as one donor, and incorporation of one atom of oxygen"/>
    <property type="evidence" value="ECO:0007669"/>
    <property type="project" value="TreeGrafter"/>
</dbReference>
<dbReference type="InterPro" id="IPR046373">
    <property type="entry name" value="Acyl-CoA_Oxase/DH_mid-dom_sf"/>
</dbReference>
<dbReference type="Pfam" id="PF08028">
    <property type="entry name" value="Acyl-CoA_dh_2"/>
    <property type="match status" value="1"/>
</dbReference>
<dbReference type="GO" id="GO:0005737">
    <property type="term" value="C:cytoplasm"/>
    <property type="evidence" value="ECO:0007669"/>
    <property type="project" value="TreeGrafter"/>
</dbReference>
<dbReference type="PANTHER" id="PTHR48083:SF19">
    <property type="entry name" value="FLAVIN-DEPENDENT MONOOXYGENASE, OXYGENASE SUBUNIT HSAA"/>
    <property type="match status" value="1"/>
</dbReference>
<keyword evidence="4" id="KW-1185">Reference proteome</keyword>
<dbReference type="Gene3D" id="1.20.140.10">
    <property type="entry name" value="Butyryl-CoA Dehydrogenase, subunit A, domain 3"/>
    <property type="match status" value="1"/>
</dbReference>
<dbReference type="RefSeq" id="WP_148349762.1">
    <property type="nucleotide sequence ID" value="NZ_JBHSBF010000009.1"/>
</dbReference>
<dbReference type="SUPFAM" id="SSF47203">
    <property type="entry name" value="Acyl-CoA dehydrogenase C-terminal domain-like"/>
    <property type="match status" value="1"/>
</dbReference>
<dbReference type="InterPro" id="IPR037069">
    <property type="entry name" value="AcylCoA_DH/ox_N_sf"/>
</dbReference>
<organism evidence="3 4">
    <name type="scientific">Actinomadura syzygii</name>
    <dbReference type="NCBI Taxonomy" id="1427538"/>
    <lineage>
        <taxon>Bacteria</taxon>
        <taxon>Bacillati</taxon>
        <taxon>Actinomycetota</taxon>
        <taxon>Actinomycetes</taxon>
        <taxon>Streptosporangiales</taxon>
        <taxon>Thermomonosporaceae</taxon>
        <taxon>Actinomadura</taxon>
    </lineage>
</organism>
<dbReference type="GO" id="GO:0003995">
    <property type="term" value="F:acyl-CoA dehydrogenase activity"/>
    <property type="evidence" value="ECO:0007669"/>
    <property type="project" value="TreeGrafter"/>
</dbReference>
<dbReference type="SUPFAM" id="SSF56645">
    <property type="entry name" value="Acyl-CoA dehydrogenase NM domain-like"/>
    <property type="match status" value="1"/>
</dbReference>
<dbReference type="Gene3D" id="1.10.540.10">
    <property type="entry name" value="Acyl-CoA dehydrogenase/oxidase, N-terminal domain"/>
    <property type="match status" value="1"/>
</dbReference>
<accession>A0A5D0UD11</accession>
<dbReference type="AlphaFoldDB" id="A0A5D0UD11"/>
<evidence type="ECO:0000313" key="3">
    <source>
        <dbReference type="EMBL" id="TYC15967.1"/>
    </source>
</evidence>
<reference evidence="3 4" key="1">
    <citation type="submission" date="2019-08" db="EMBL/GenBank/DDBJ databases">
        <title>Actinomadura sp. nov. CYP1-5 isolated from mountain soil.</title>
        <authorList>
            <person name="Songsumanus A."/>
            <person name="Kuncharoen N."/>
            <person name="Kudo T."/>
            <person name="Yuki M."/>
            <person name="Igarashi Y."/>
            <person name="Tanasupawat S."/>
        </authorList>
    </citation>
    <scope>NUCLEOTIDE SEQUENCE [LARGE SCALE GENOMIC DNA]</scope>
    <source>
        <strain evidence="3 4">GKU157</strain>
    </source>
</reference>
<dbReference type="PANTHER" id="PTHR48083">
    <property type="entry name" value="MEDIUM-CHAIN SPECIFIC ACYL-COA DEHYDROGENASE, MITOCHONDRIAL-RELATED"/>
    <property type="match status" value="1"/>
</dbReference>
<dbReference type="GO" id="GO:0033539">
    <property type="term" value="P:fatty acid beta-oxidation using acyl-CoA dehydrogenase"/>
    <property type="evidence" value="ECO:0007669"/>
    <property type="project" value="TreeGrafter"/>
</dbReference>
<evidence type="ECO:0000313" key="4">
    <source>
        <dbReference type="Proteomes" id="UP000322634"/>
    </source>
</evidence>
<dbReference type="Gene3D" id="2.40.110.10">
    <property type="entry name" value="Butyryl-CoA Dehydrogenase, subunit A, domain 2"/>
    <property type="match status" value="1"/>
</dbReference>
<dbReference type="InterPro" id="IPR050741">
    <property type="entry name" value="Acyl-CoA_dehydrogenase"/>
</dbReference>
<dbReference type="OrthoDB" id="3404950at2"/>
<dbReference type="PIRSF" id="PIRSF016578">
    <property type="entry name" value="HsaA"/>
    <property type="match status" value="1"/>
</dbReference>
<gene>
    <name evidence="3" type="ORF">FXF65_11570</name>
</gene>
<evidence type="ECO:0000256" key="1">
    <source>
        <dbReference type="ARBA" id="ARBA00023002"/>
    </source>
</evidence>
<name>A0A5D0UD11_9ACTN</name>
<keyword evidence="3" id="KW-0378">Hydrolase</keyword>
<feature type="domain" description="Acyl-CoA dehydrogenase C-terminal" evidence="2">
    <location>
        <begin position="230"/>
        <end position="358"/>
    </location>
</feature>
<dbReference type="GO" id="GO:0050660">
    <property type="term" value="F:flavin adenine dinucleotide binding"/>
    <property type="evidence" value="ECO:0007669"/>
    <property type="project" value="InterPro"/>
</dbReference>
<keyword evidence="1" id="KW-0560">Oxidoreductase</keyword>
<dbReference type="GO" id="GO:0016787">
    <property type="term" value="F:hydrolase activity"/>
    <property type="evidence" value="ECO:0007669"/>
    <property type="project" value="UniProtKB-KW"/>
</dbReference>
<dbReference type="InterPro" id="IPR036250">
    <property type="entry name" value="AcylCo_DH-like_C"/>
</dbReference>
<evidence type="ECO:0000259" key="2">
    <source>
        <dbReference type="Pfam" id="PF08028"/>
    </source>
</evidence>